<dbReference type="EMBL" id="KN833067">
    <property type="protein sequence ID" value="KIM74087.1"/>
    <property type="molecule type" value="Genomic_DNA"/>
</dbReference>
<organism evidence="2 3">
    <name type="scientific">Piloderma croceum (strain F 1598)</name>
    <dbReference type="NCBI Taxonomy" id="765440"/>
    <lineage>
        <taxon>Eukaryota</taxon>
        <taxon>Fungi</taxon>
        <taxon>Dikarya</taxon>
        <taxon>Basidiomycota</taxon>
        <taxon>Agaricomycotina</taxon>
        <taxon>Agaricomycetes</taxon>
        <taxon>Agaricomycetidae</taxon>
        <taxon>Atheliales</taxon>
        <taxon>Atheliaceae</taxon>
        <taxon>Piloderma</taxon>
    </lineage>
</organism>
<evidence type="ECO:0000313" key="2">
    <source>
        <dbReference type="EMBL" id="KIM74087.1"/>
    </source>
</evidence>
<dbReference type="AlphaFoldDB" id="A0A0C3B9V5"/>
<reference evidence="2 3" key="1">
    <citation type="submission" date="2014-04" db="EMBL/GenBank/DDBJ databases">
        <authorList>
            <consortium name="DOE Joint Genome Institute"/>
            <person name="Kuo A."/>
            <person name="Tarkka M."/>
            <person name="Buscot F."/>
            <person name="Kohler A."/>
            <person name="Nagy L.G."/>
            <person name="Floudas D."/>
            <person name="Copeland A."/>
            <person name="Barry K.W."/>
            <person name="Cichocki N."/>
            <person name="Veneault-Fourrey C."/>
            <person name="LaButti K."/>
            <person name="Lindquist E.A."/>
            <person name="Lipzen A."/>
            <person name="Lundell T."/>
            <person name="Morin E."/>
            <person name="Murat C."/>
            <person name="Sun H."/>
            <person name="Tunlid A."/>
            <person name="Henrissat B."/>
            <person name="Grigoriev I.V."/>
            <person name="Hibbett D.S."/>
            <person name="Martin F."/>
            <person name="Nordberg H.P."/>
            <person name="Cantor M.N."/>
            <person name="Hua S.X."/>
        </authorList>
    </citation>
    <scope>NUCLEOTIDE SEQUENCE [LARGE SCALE GENOMIC DNA]</scope>
    <source>
        <strain evidence="2 3">F 1598</strain>
    </source>
</reference>
<feature type="transmembrane region" description="Helical" evidence="1">
    <location>
        <begin position="15"/>
        <end position="32"/>
    </location>
</feature>
<accession>A0A0C3B9V5</accession>
<reference evidence="3" key="2">
    <citation type="submission" date="2015-01" db="EMBL/GenBank/DDBJ databases">
        <title>Evolutionary Origins and Diversification of the Mycorrhizal Mutualists.</title>
        <authorList>
            <consortium name="DOE Joint Genome Institute"/>
            <consortium name="Mycorrhizal Genomics Consortium"/>
            <person name="Kohler A."/>
            <person name="Kuo A."/>
            <person name="Nagy L.G."/>
            <person name="Floudas D."/>
            <person name="Copeland A."/>
            <person name="Barry K.W."/>
            <person name="Cichocki N."/>
            <person name="Veneault-Fourrey C."/>
            <person name="LaButti K."/>
            <person name="Lindquist E.A."/>
            <person name="Lipzen A."/>
            <person name="Lundell T."/>
            <person name="Morin E."/>
            <person name="Murat C."/>
            <person name="Riley R."/>
            <person name="Ohm R."/>
            <person name="Sun H."/>
            <person name="Tunlid A."/>
            <person name="Henrissat B."/>
            <person name="Grigoriev I.V."/>
            <person name="Hibbett D.S."/>
            <person name="Martin F."/>
        </authorList>
    </citation>
    <scope>NUCLEOTIDE SEQUENCE [LARGE SCALE GENOMIC DNA]</scope>
    <source>
        <strain evidence="3">F 1598</strain>
    </source>
</reference>
<dbReference type="Proteomes" id="UP000054166">
    <property type="component" value="Unassembled WGS sequence"/>
</dbReference>
<feature type="transmembrane region" description="Helical" evidence="1">
    <location>
        <begin position="68"/>
        <end position="90"/>
    </location>
</feature>
<feature type="transmembrane region" description="Helical" evidence="1">
    <location>
        <begin position="110"/>
        <end position="134"/>
    </location>
</feature>
<keyword evidence="1" id="KW-0812">Transmembrane</keyword>
<keyword evidence="3" id="KW-1185">Reference proteome</keyword>
<protein>
    <submittedName>
        <fullName evidence="2">Uncharacterized protein</fullName>
    </submittedName>
</protein>
<evidence type="ECO:0000256" key="1">
    <source>
        <dbReference type="SAM" id="Phobius"/>
    </source>
</evidence>
<sequence>MERFSFPPLHPITKMFRSLGMFSVVAISNFLLRHPGIHELQFVGGQWMDFPLSSLQLRLPLLNTLQGYLYEIFFLLKAILSPPVLCTLRIETDPPADLSPSPALCLLSAASALAFIVCMTLFLLVVSSGCHSFLTCAR</sequence>
<dbReference type="HOGENOM" id="CLU_1856056_0_0_1"/>
<proteinExistence type="predicted"/>
<gene>
    <name evidence="2" type="ORF">PILCRDRAFT_14731</name>
</gene>
<keyword evidence="1" id="KW-1133">Transmembrane helix</keyword>
<dbReference type="InParanoid" id="A0A0C3B9V5"/>
<evidence type="ECO:0000313" key="3">
    <source>
        <dbReference type="Proteomes" id="UP000054166"/>
    </source>
</evidence>
<keyword evidence="1" id="KW-0472">Membrane</keyword>
<name>A0A0C3B9V5_PILCF</name>